<dbReference type="GO" id="GO:0070475">
    <property type="term" value="P:rRNA base methylation"/>
    <property type="evidence" value="ECO:0007669"/>
    <property type="project" value="InterPro"/>
</dbReference>
<sequence>MAEPAPVENEEEESDEGVQEHLKDAVAGTLKLKRLLSEGEDFLKKVGSSIKRRRTVERCGPAEQAKVTHLLTKWGALDDVLLRHVLEGLTIEELETLNASGYLPDKFNAWKSCADLTAMHIAGMRERNTAGGGALDAIAAFRFNWKLDGTTDPILRKLCHKDLRYVLTHYDGVKELASLIQEAVDSEPDATATGVASTAPGCTALGRFNRLELIDAEADAAVFGDANLSFALNLVRHRKALGHVGRVIATTFESLEVLRERYSEIDETIAELEKHFSEVYHEVDCTRIAVHAQFKNLERSLGAVYYNFPHAGAVGGFFDGHPLVNWRHENLMRLFFRALRAYVQPGGIVKVASNQGAVGVRYSYIICSAVENEFRHIETVPFLQWSLHRYGRSYGDRRDTYRRPDEGEGYNVQRAEKDMVYVFTYEPSGQPLPPQDIRLPPTFRTIEACPDGPFDGMTGESRKNLAKQLYRRFMLECSGTHVG</sequence>
<proteinExistence type="predicted"/>
<feature type="region of interest" description="Disordered" evidence="1">
    <location>
        <begin position="1"/>
        <end position="20"/>
    </location>
</feature>
<dbReference type="EMBL" id="CAMXCT030000077">
    <property type="protein sequence ID" value="CAL4760771.1"/>
    <property type="molecule type" value="Genomic_DNA"/>
</dbReference>
<evidence type="ECO:0000313" key="5">
    <source>
        <dbReference type="Proteomes" id="UP001152797"/>
    </source>
</evidence>
<dbReference type="Pfam" id="PF10354">
    <property type="entry name" value="BMT5-like"/>
    <property type="match status" value="1"/>
</dbReference>
<organism evidence="3">
    <name type="scientific">Cladocopium goreaui</name>
    <dbReference type="NCBI Taxonomy" id="2562237"/>
    <lineage>
        <taxon>Eukaryota</taxon>
        <taxon>Sar</taxon>
        <taxon>Alveolata</taxon>
        <taxon>Dinophyceae</taxon>
        <taxon>Suessiales</taxon>
        <taxon>Symbiodiniaceae</taxon>
        <taxon>Cladocopium</taxon>
    </lineage>
</organism>
<dbReference type="InterPro" id="IPR019446">
    <property type="entry name" value="BMT5-like"/>
</dbReference>
<comment type="caution">
    <text evidence="3">The sequence shown here is derived from an EMBL/GenBank/DDBJ whole genome shotgun (WGS) entry which is preliminary data.</text>
</comment>
<reference evidence="3" key="1">
    <citation type="submission" date="2022-10" db="EMBL/GenBank/DDBJ databases">
        <authorList>
            <person name="Chen Y."/>
            <person name="Dougan E. K."/>
            <person name="Chan C."/>
            <person name="Rhodes N."/>
            <person name="Thang M."/>
        </authorList>
    </citation>
    <scope>NUCLEOTIDE SEQUENCE</scope>
</reference>
<evidence type="ECO:0000313" key="3">
    <source>
        <dbReference type="EMBL" id="CAI3973459.1"/>
    </source>
</evidence>
<feature type="domain" description="25S rRNA (uridine-N(3))-methyltransferase BMT5-like" evidence="2">
    <location>
        <begin position="224"/>
        <end position="390"/>
    </location>
</feature>
<name>A0A9P1FE11_9DINO</name>
<feature type="compositionally biased region" description="Acidic residues" evidence="1">
    <location>
        <begin position="8"/>
        <end position="17"/>
    </location>
</feature>
<dbReference type="EMBL" id="CAMXCT010000077">
    <property type="protein sequence ID" value="CAI3973459.1"/>
    <property type="molecule type" value="Genomic_DNA"/>
</dbReference>
<dbReference type="GO" id="GO:0070042">
    <property type="term" value="F:rRNA (uridine-N3-)-methyltransferase activity"/>
    <property type="evidence" value="ECO:0007669"/>
    <property type="project" value="InterPro"/>
</dbReference>
<evidence type="ECO:0000259" key="2">
    <source>
        <dbReference type="Pfam" id="PF10354"/>
    </source>
</evidence>
<dbReference type="AlphaFoldDB" id="A0A9P1FE11"/>
<evidence type="ECO:0000256" key="1">
    <source>
        <dbReference type="SAM" id="MobiDB-lite"/>
    </source>
</evidence>
<keyword evidence="5" id="KW-1185">Reference proteome</keyword>
<evidence type="ECO:0000313" key="4">
    <source>
        <dbReference type="EMBL" id="CAL4760771.1"/>
    </source>
</evidence>
<dbReference type="OrthoDB" id="273345at2759"/>
<gene>
    <name evidence="3" type="ORF">C1SCF055_LOCUS1965</name>
</gene>
<protein>
    <submittedName>
        <fullName evidence="4">25S rRNA (Uridine-N(3))-methyltransferase</fullName>
    </submittedName>
</protein>
<dbReference type="EMBL" id="CAMXCT020000077">
    <property type="protein sequence ID" value="CAL1126834.1"/>
    <property type="molecule type" value="Genomic_DNA"/>
</dbReference>
<reference evidence="4 5" key="2">
    <citation type="submission" date="2024-05" db="EMBL/GenBank/DDBJ databases">
        <authorList>
            <person name="Chen Y."/>
            <person name="Shah S."/>
            <person name="Dougan E. K."/>
            <person name="Thang M."/>
            <person name="Chan C."/>
        </authorList>
    </citation>
    <scope>NUCLEOTIDE SEQUENCE [LARGE SCALE GENOMIC DNA]</scope>
</reference>
<accession>A0A9P1FE11</accession>
<dbReference type="Proteomes" id="UP001152797">
    <property type="component" value="Unassembled WGS sequence"/>
</dbReference>